<evidence type="ECO:0000256" key="1">
    <source>
        <dbReference type="SAM" id="MobiDB-lite"/>
    </source>
</evidence>
<evidence type="ECO:0000313" key="2">
    <source>
        <dbReference type="EMBL" id="CAB3230664.1"/>
    </source>
</evidence>
<name>A0A8S0ZC01_ARCPL</name>
<feature type="region of interest" description="Disordered" evidence="1">
    <location>
        <begin position="51"/>
        <end position="90"/>
    </location>
</feature>
<reference evidence="2 3" key="1">
    <citation type="submission" date="2020-04" db="EMBL/GenBank/DDBJ databases">
        <authorList>
            <person name="Wallbank WR R."/>
            <person name="Pardo Diaz C."/>
            <person name="Kozak K."/>
            <person name="Martin S."/>
            <person name="Jiggins C."/>
            <person name="Moest M."/>
            <person name="Warren A I."/>
            <person name="Byers J.R.P. K."/>
            <person name="Montejo-Kovacevich G."/>
            <person name="Yen C E."/>
        </authorList>
    </citation>
    <scope>NUCLEOTIDE SEQUENCE [LARGE SCALE GENOMIC DNA]</scope>
</reference>
<proteinExistence type="predicted"/>
<evidence type="ECO:0000313" key="3">
    <source>
        <dbReference type="Proteomes" id="UP000494256"/>
    </source>
</evidence>
<dbReference type="EMBL" id="CADEBD010000288">
    <property type="protein sequence ID" value="CAB3230664.1"/>
    <property type="molecule type" value="Genomic_DNA"/>
</dbReference>
<comment type="caution">
    <text evidence="2">The sequence shown here is derived from an EMBL/GenBank/DDBJ whole genome shotgun (WGS) entry which is preliminary data.</text>
</comment>
<accession>A0A8S0ZC01</accession>
<protein>
    <submittedName>
        <fullName evidence="2">Uncharacterized protein</fullName>
    </submittedName>
</protein>
<dbReference type="OrthoDB" id="6920507at2759"/>
<dbReference type="AlphaFoldDB" id="A0A8S0ZC01"/>
<sequence>MVRTYKPKTDRRSTDEERIKNAISEVTLRVFNEKHLRKEEKMEEKICSALKPLSDSDSSVNELLKLSDENDDKESDEENRKEFDVLIRKI</sequence>
<dbReference type="Proteomes" id="UP000494256">
    <property type="component" value="Unassembled WGS sequence"/>
</dbReference>
<organism evidence="2 3">
    <name type="scientific">Arctia plantaginis</name>
    <name type="common">Wood tiger moth</name>
    <name type="synonym">Phalaena plantaginis</name>
    <dbReference type="NCBI Taxonomy" id="874455"/>
    <lineage>
        <taxon>Eukaryota</taxon>
        <taxon>Metazoa</taxon>
        <taxon>Ecdysozoa</taxon>
        <taxon>Arthropoda</taxon>
        <taxon>Hexapoda</taxon>
        <taxon>Insecta</taxon>
        <taxon>Pterygota</taxon>
        <taxon>Neoptera</taxon>
        <taxon>Endopterygota</taxon>
        <taxon>Lepidoptera</taxon>
        <taxon>Glossata</taxon>
        <taxon>Ditrysia</taxon>
        <taxon>Noctuoidea</taxon>
        <taxon>Erebidae</taxon>
        <taxon>Arctiinae</taxon>
        <taxon>Arctia</taxon>
    </lineage>
</organism>
<feature type="compositionally biased region" description="Basic and acidic residues" evidence="1">
    <location>
        <begin position="78"/>
        <end position="90"/>
    </location>
</feature>
<gene>
    <name evidence="2" type="ORF">APLA_LOCUS4688</name>
</gene>